<dbReference type="InterPro" id="IPR046947">
    <property type="entry name" value="LytR-like"/>
</dbReference>
<feature type="transmembrane region" description="Helical" evidence="6">
    <location>
        <begin position="280"/>
        <end position="300"/>
    </location>
</feature>
<sequence length="519" mass="56003">MTVRPRPLAALFAACLAFAVSGLAARLDAQPLTHVALEPVRVCRASDQDQGPPDYDDPACETVSVFELDPQGRHIWARLRLPLDAAGLDGTGPYGLIVMGKMSSEVFLNGSRIGANGRPADDRAGEIAGRIDASLFVPHTLVRDGDNVVDIRMSSHRGWVRLASPIHAVLFGRYQDPTRTISAAYWPSLITFGVFLIGLVFFGVTAWRNEEREASLLLAAASLFAGSELLVESARGLVAYPYPFHDIRLVLITVCAAGFSLCLLAYLFKRMTRLAWLSRFARLSAIVLTMAVVVALMPGFDGKTAGVLFTAIAAGLAGSALWAIRRRPGAIGLVILFALTGSALWQFGSGFLDIGYFYTAAGILAFLIYQQAQSLVAERRQRRVETRRALQLEAALAQARQKSAPAQIQLVSAGRVDYVSSDRIVQLKAAGDYVELHFQDGATTLYTGTLGGLESELPPAFLRVHRSHIVNTLFVSALEREASGTGRLILANGTQVPVSRRIMPAVRTALASKAVDNAD</sequence>
<dbReference type="Pfam" id="PF07672">
    <property type="entry name" value="MFS_Mycoplasma"/>
    <property type="match status" value="1"/>
</dbReference>
<gene>
    <name evidence="9" type="ORF">C7435_2674</name>
</gene>
<dbReference type="RefSeq" id="WP_121212062.1">
    <property type="nucleotide sequence ID" value="NZ_RBIM01000006.1"/>
</dbReference>
<dbReference type="InterPro" id="IPR007492">
    <property type="entry name" value="LytTR_DNA-bd_dom"/>
</dbReference>
<keyword evidence="2" id="KW-1003">Cell membrane</keyword>
<dbReference type="EMBL" id="RBIM01000006">
    <property type="protein sequence ID" value="RKQ95571.1"/>
    <property type="molecule type" value="Genomic_DNA"/>
</dbReference>
<dbReference type="AlphaFoldDB" id="A0A495D4T5"/>
<feature type="transmembrane region" description="Helical" evidence="6">
    <location>
        <begin position="306"/>
        <end position="324"/>
    </location>
</feature>
<organism evidence="9 10">
    <name type="scientific">Maricaulis maris</name>
    <dbReference type="NCBI Taxonomy" id="74318"/>
    <lineage>
        <taxon>Bacteria</taxon>
        <taxon>Pseudomonadati</taxon>
        <taxon>Pseudomonadota</taxon>
        <taxon>Alphaproteobacteria</taxon>
        <taxon>Maricaulales</taxon>
        <taxon>Maricaulaceae</taxon>
        <taxon>Maricaulis</taxon>
    </lineage>
</organism>
<dbReference type="PROSITE" id="PS50930">
    <property type="entry name" value="HTH_LYTTR"/>
    <property type="match status" value="1"/>
</dbReference>
<evidence type="ECO:0000256" key="7">
    <source>
        <dbReference type="SAM" id="SignalP"/>
    </source>
</evidence>
<dbReference type="Pfam" id="PF04397">
    <property type="entry name" value="LytTR"/>
    <property type="match status" value="1"/>
</dbReference>
<reference evidence="9 10" key="1">
    <citation type="submission" date="2018-10" db="EMBL/GenBank/DDBJ databases">
        <title>Genomic Encyclopedia of Type Strains, Phase IV (KMG-IV): sequencing the most valuable type-strain genomes for metagenomic binning, comparative biology and taxonomic classification.</title>
        <authorList>
            <person name="Goeker M."/>
        </authorList>
    </citation>
    <scope>NUCLEOTIDE SEQUENCE [LARGE SCALE GENOMIC DNA]</scope>
    <source>
        <strain evidence="9 10">DSM 4734</strain>
    </source>
</reference>
<evidence type="ECO:0000256" key="3">
    <source>
        <dbReference type="ARBA" id="ARBA00022692"/>
    </source>
</evidence>
<keyword evidence="7" id="KW-0732">Signal</keyword>
<feature type="signal peptide" evidence="7">
    <location>
        <begin position="1"/>
        <end position="24"/>
    </location>
</feature>
<comment type="caution">
    <text evidence="9">The sequence shown here is derived from an EMBL/GenBank/DDBJ whole genome shotgun (WGS) entry which is preliminary data.</text>
</comment>
<evidence type="ECO:0000256" key="4">
    <source>
        <dbReference type="ARBA" id="ARBA00022989"/>
    </source>
</evidence>
<dbReference type="SMART" id="SM00850">
    <property type="entry name" value="LytTR"/>
    <property type="match status" value="1"/>
</dbReference>
<evidence type="ECO:0000256" key="2">
    <source>
        <dbReference type="ARBA" id="ARBA00022475"/>
    </source>
</evidence>
<feature type="chain" id="PRO_5019821419" evidence="7">
    <location>
        <begin position="25"/>
        <end position="519"/>
    </location>
</feature>
<keyword evidence="3 6" id="KW-0812">Transmembrane</keyword>
<dbReference type="PANTHER" id="PTHR37299:SF1">
    <property type="entry name" value="STAGE 0 SPORULATION PROTEIN A HOMOLOG"/>
    <property type="match status" value="1"/>
</dbReference>
<feature type="transmembrane region" description="Helical" evidence="6">
    <location>
        <begin position="354"/>
        <end position="372"/>
    </location>
</feature>
<feature type="transmembrane region" description="Helical" evidence="6">
    <location>
        <begin position="216"/>
        <end position="235"/>
    </location>
</feature>
<dbReference type="OrthoDB" id="9781059at2"/>
<keyword evidence="5 6" id="KW-0472">Membrane</keyword>
<comment type="subcellular location">
    <subcellularLocation>
        <location evidence="1">Endomembrane system</location>
    </subcellularLocation>
</comment>
<accession>A0A495D4T5</accession>
<evidence type="ECO:0000256" key="6">
    <source>
        <dbReference type="SAM" id="Phobius"/>
    </source>
</evidence>
<evidence type="ECO:0000256" key="1">
    <source>
        <dbReference type="ARBA" id="ARBA00004308"/>
    </source>
</evidence>
<protein>
    <submittedName>
        <fullName evidence="9">DNA-binding LytR/AlgR family response regulator</fullName>
    </submittedName>
</protein>
<feature type="transmembrane region" description="Helical" evidence="6">
    <location>
        <begin position="331"/>
        <end position="348"/>
    </location>
</feature>
<name>A0A495D4T5_9PROT</name>
<evidence type="ECO:0000313" key="10">
    <source>
        <dbReference type="Proteomes" id="UP000273675"/>
    </source>
</evidence>
<dbReference type="GO" id="GO:0012505">
    <property type="term" value="C:endomembrane system"/>
    <property type="evidence" value="ECO:0007669"/>
    <property type="project" value="UniProtKB-SubCell"/>
</dbReference>
<keyword evidence="9" id="KW-0238">DNA-binding</keyword>
<dbReference type="Gene3D" id="2.40.50.1020">
    <property type="entry name" value="LytTr DNA-binding domain"/>
    <property type="match status" value="1"/>
</dbReference>
<evidence type="ECO:0000259" key="8">
    <source>
        <dbReference type="PROSITE" id="PS50930"/>
    </source>
</evidence>
<feature type="domain" description="HTH LytTR-type" evidence="8">
    <location>
        <begin position="408"/>
        <end position="512"/>
    </location>
</feature>
<feature type="transmembrane region" description="Helical" evidence="6">
    <location>
        <begin position="184"/>
        <end position="204"/>
    </location>
</feature>
<evidence type="ECO:0000256" key="5">
    <source>
        <dbReference type="ARBA" id="ARBA00023136"/>
    </source>
</evidence>
<evidence type="ECO:0000313" key="9">
    <source>
        <dbReference type="EMBL" id="RKQ95571.1"/>
    </source>
</evidence>
<dbReference type="GO" id="GO:0003677">
    <property type="term" value="F:DNA binding"/>
    <property type="evidence" value="ECO:0007669"/>
    <property type="project" value="UniProtKB-KW"/>
</dbReference>
<keyword evidence="4 6" id="KW-1133">Transmembrane helix</keyword>
<proteinExistence type="predicted"/>
<dbReference type="GO" id="GO:0000156">
    <property type="term" value="F:phosphorelay response regulator activity"/>
    <property type="evidence" value="ECO:0007669"/>
    <property type="project" value="InterPro"/>
</dbReference>
<dbReference type="Proteomes" id="UP000273675">
    <property type="component" value="Unassembled WGS sequence"/>
</dbReference>
<dbReference type="PANTHER" id="PTHR37299">
    <property type="entry name" value="TRANSCRIPTIONAL REGULATOR-RELATED"/>
    <property type="match status" value="1"/>
</dbReference>
<feature type="transmembrane region" description="Helical" evidence="6">
    <location>
        <begin position="247"/>
        <end position="268"/>
    </location>
</feature>
<dbReference type="InterPro" id="IPR011699">
    <property type="entry name" value="MFS_Mycoplasma"/>
</dbReference>